<feature type="domain" description="Transcriptional regulator HTH-type FeoC" evidence="1">
    <location>
        <begin position="4"/>
        <end position="71"/>
    </location>
</feature>
<dbReference type="Proteomes" id="UP000234329">
    <property type="component" value="Unassembled WGS sequence"/>
</dbReference>
<accession>A0A2I1DLC3</accession>
<dbReference type="RefSeq" id="WP_101537966.1">
    <property type="nucleotide sequence ID" value="NZ_MXAV01000034.1"/>
</dbReference>
<proteinExistence type="predicted"/>
<evidence type="ECO:0000259" key="1">
    <source>
        <dbReference type="Pfam" id="PF09012"/>
    </source>
</evidence>
<gene>
    <name evidence="2" type="ORF">B1757_08820</name>
</gene>
<evidence type="ECO:0000313" key="2">
    <source>
        <dbReference type="EMBL" id="PKY10670.1"/>
    </source>
</evidence>
<comment type="caution">
    <text evidence="2">The sequence shown here is derived from an EMBL/GenBank/DDBJ whole genome shotgun (WGS) entry which is preliminary data.</text>
</comment>
<dbReference type="InterPro" id="IPR036390">
    <property type="entry name" value="WH_DNA-bd_sf"/>
</dbReference>
<protein>
    <recommendedName>
        <fullName evidence="1">Transcriptional regulator HTH-type FeoC domain-containing protein</fullName>
    </recommendedName>
</protein>
<dbReference type="Gene3D" id="1.10.10.10">
    <property type="entry name" value="Winged helix-like DNA-binding domain superfamily/Winged helix DNA-binding domain"/>
    <property type="match status" value="1"/>
</dbReference>
<name>A0A2I1DLC3_9PROT</name>
<sequence>MSTLFAVRDLLRNQTLLTSSQIAATLSLSAATVEDMLQYWQRRGQAEVVPLHATKSCGSSCAAGSCTGCGHASLPPNMQAWRWREPSATPRKDILTFHIPVTAPEPDGNPR</sequence>
<dbReference type="InterPro" id="IPR015102">
    <property type="entry name" value="Tscrpt_reg_HTH_FeoC"/>
</dbReference>
<dbReference type="SUPFAM" id="SSF46785">
    <property type="entry name" value="Winged helix' DNA-binding domain"/>
    <property type="match status" value="1"/>
</dbReference>
<dbReference type="EMBL" id="MXAV01000034">
    <property type="protein sequence ID" value="PKY10670.1"/>
    <property type="molecule type" value="Genomic_DNA"/>
</dbReference>
<dbReference type="AlphaFoldDB" id="A0A2I1DLC3"/>
<keyword evidence="3" id="KW-1185">Reference proteome</keyword>
<evidence type="ECO:0000313" key="3">
    <source>
        <dbReference type="Proteomes" id="UP000234329"/>
    </source>
</evidence>
<dbReference type="InterPro" id="IPR036388">
    <property type="entry name" value="WH-like_DNA-bd_sf"/>
</dbReference>
<dbReference type="InParanoid" id="A0A2I1DLC3"/>
<dbReference type="OrthoDB" id="9157589at2"/>
<organism evidence="2 3">
    <name type="scientific">Acidithiobacillus marinus</name>
    <dbReference type="NCBI Taxonomy" id="187490"/>
    <lineage>
        <taxon>Bacteria</taxon>
        <taxon>Pseudomonadati</taxon>
        <taxon>Pseudomonadota</taxon>
        <taxon>Acidithiobacillia</taxon>
        <taxon>Acidithiobacillales</taxon>
        <taxon>Acidithiobacillaceae</taxon>
        <taxon>Acidithiobacillus</taxon>
    </lineage>
</organism>
<reference evidence="2 3" key="1">
    <citation type="submission" date="2017-03" db="EMBL/GenBank/DDBJ databases">
        <title>Draft genime sequence of the acidophilic sulfur-oxidizing bacterium Acidithiobacillus sp. SH, isolated from seawater.</title>
        <authorList>
            <person name="Sharmin S."/>
            <person name="Tokuhisa M."/>
            <person name="Kanao T."/>
            <person name="Kamimura K."/>
        </authorList>
    </citation>
    <scope>NUCLEOTIDE SEQUENCE [LARGE SCALE GENOMIC DNA]</scope>
    <source>
        <strain evidence="2 3">SH</strain>
    </source>
</reference>
<dbReference type="Pfam" id="PF09012">
    <property type="entry name" value="FeoC"/>
    <property type="match status" value="1"/>
</dbReference>